<evidence type="ECO:0000313" key="1">
    <source>
        <dbReference type="EMBL" id="CAD9147175.1"/>
    </source>
</evidence>
<proteinExistence type="predicted"/>
<dbReference type="EMBL" id="HBGE01049551">
    <property type="protein sequence ID" value="CAD9147175.1"/>
    <property type="molecule type" value="Transcribed_RNA"/>
</dbReference>
<dbReference type="AlphaFoldDB" id="A0A7S1W3V3"/>
<reference evidence="1" key="1">
    <citation type="submission" date="2021-01" db="EMBL/GenBank/DDBJ databases">
        <authorList>
            <person name="Corre E."/>
            <person name="Pelletier E."/>
            <person name="Niang G."/>
            <person name="Scheremetjew M."/>
            <person name="Finn R."/>
            <person name="Kale V."/>
            <person name="Holt S."/>
            <person name="Cochrane G."/>
            <person name="Meng A."/>
            <person name="Brown T."/>
            <person name="Cohen L."/>
        </authorList>
    </citation>
    <scope>NUCLEOTIDE SEQUENCE</scope>
    <source>
        <strain evidence="1">OF101</strain>
    </source>
</reference>
<accession>A0A7S1W3V3</accession>
<sequence>MGNGNSYAPGDQTSLIRGLGASIRDFMRPTKEQLSDAWIAQGQGQQAHLGREQLLKMLQDLLDLQIAAAQQEASRVKMDMARQQARMERDARISRSEVLDALQSATPEPVSRDSLNRAVALSMGSGAGPVMAGMMAGYVDIPVTCLTKMKSDVELLEARVDMLLRLAGRADGLISQDDFAVHYVEFFDSAPRVLGDGTDGSTKEAAECAVQ</sequence>
<name>A0A7S1W3V3_ALECA</name>
<organism evidence="1">
    <name type="scientific">Alexandrium catenella</name>
    <name type="common">Red tide dinoflagellate</name>
    <name type="synonym">Gonyaulax catenella</name>
    <dbReference type="NCBI Taxonomy" id="2925"/>
    <lineage>
        <taxon>Eukaryota</taxon>
        <taxon>Sar</taxon>
        <taxon>Alveolata</taxon>
        <taxon>Dinophyceae</taxon>
        <taxon>Gonyaulacales</taxon>
        <taxon>Pyrocystaceae</taxon>
        <taxon>Alexandrium</taxon>
    </lineage>
</organism>
<protein>
    <submittedName>
        <fullName evidence="1">Uncharacterized protein</fullName>
    </submittedName>
</protein>
<gene>
    <name evidence="1" type="ORF">ACAT0790_LOCUS29937</name>
</gene>